<feature type="binding site" description="axial binding residue" evidence="7">
    <location>
        <position position="363"/>
    </location>
    <ligand>
        <name>heme</name>
        <dbReference type="ChEBI" id="CHEBI:30413"/>
    </ligand>
    <ligandPart>
        <name>Fe</name>
        <dbReference type="ChEBI" id="CHEBI:18248"/>
    </ligandPart>
</feature>
<dbReference type="OrthoDB" id="1470350at2759"/>
<evidence type="ECO:0000256" key="8">
    <source>
        <dbReference type="RuleBase" id="RU000461"/>
    </source>
</evidence>
<keyword evidence="9" id="KW-0812">Transmembrane</keyword>
<name>A0A1V6U2L8_9EURO</name>
<reference evidence="11" key="1">
    <citation type="journal article" date="2017" name="Nat. Microbiol.">
        <title>Global analysis of biosynthetic gene clusters reveals vast potential of secondary metabolite production in Penicillium species.</title>
        <authorList>
            <person name="Nielsen J.C."/>
            <person name="Grijseels S."/>
            <person name="Prigent S."/>
            <person name="Ji B."/>
            <person name="Dainat J."/>
            <person name="Nielsen K.F."/>
            <person name="Frisvad J.C."/>
            <person name="Workman M."/>
            <person name="Nielsen J."/>
        </authorList>
    </citation>
    <scope>NUCLEOTIDE SEQUENCE [LARGE SCALE GENOMIC DNA]</scope>
    <source>
        <strain evidence="11">IBT 14082</strain>
    </source>
</reference>
<dbReference type="GO" id="GO:0043386">
    <property type="term" value="P:mycotoxin biosynthetic process"/>
    <property type="evidence" value="ECO:0007669"/>
    <property type="project" value="UniProtKB-ARBA"/>
</dbReference>
<accession>A0A1V6U2L8</accession>
<dbReference type="GO" id="GO:0004497">
    <property type="term" value="F:monooxygenase activity"/>
    <property type="evidence" value="ECO:0007669"/>
    <property type="project" value="UniProtKB-KW"/>
</dbReference>
<dbReference type="PANTHER" id="PTHR24287">
    <property type="entry name" value="P450, PUTATIVE (EUROFUNG)-RELATED"/>
    <property type="match status" value="1"/>
</dbReference>
<dbReference type="InterPro" id="IPR017972">
    <property type="entry name" value="Cyt_P450_CS"/>
</dbReference>
<dbReference type="SUPFAM" id="SSF48264">
    <property type="entry name" value="Cytochrome P450"/>
    <property type="match status" value="1"/>
</dbReference>
<dbReference type="InterPro" id="IPR002401">
    <property type="entry name" value="Cyt_P450_E_grp-I"/>
</dbReference>
<dbReference type="InterPro" id="IPR001128">
    <property type="entry name" value="Cyt_P450"/>
</dbReference>
<comment type="cofactor">
    <cofactor evidence="1 7">
        <name>heme</name>
        <dbReference type="ChEBI" id="CHEBI:30413"/>
    </cofactor>
</comment>
<dbReference type="Pfam" id="PF00067">
    <property type="entry name" value="p450"/>
    <property type="match status" value="1"/>
</dbReference>
<dbReference type="PRINTS" id="PR00463">
    <property type="entry name" value="EP450I"/>
</dbReference>
<evidence type="ECO:0008006" key="12">
    <source>
        <dbReference type="Google" id="ProtNLM"/>
    </source>
</evidence>
<evidence type="ECO:0000313" key="10">
    <source>
        <dbReference type="EMBL" id="OQE32751.1"/>
    </source>
</evidence>
<dbReference type="InterPro" id="IPR036396">
    <property type="entry name" value="Cyt_P450_sf"/>
</dbReference>
<dbReference type="Proteomes" id="UP000191342">
    <property type="component" value="Unassembled WGS sequence"/>
</dbReference>
<evidence type="ECO:0000256" key="1">
    <source>
        <dbReference type="ARBA" id="ARBA00001971"/>
    </source>
</evidence>
<evidence type="ECO:0000256" key="7">
    <source>
        <dbReference type="PIRSR" id="PIRSR602401-1"/>
    </source>
</evidence>
<dbReference type="GO" id="GO:0020037">
    <property type="term" value="F:heme binding"/>
    <property type="evidence" value="ECO:0007669"/>
    <property type="project" value="InterPro"/>
</dbReference>
<evidence type="ECO:0000256" key="4">
    <source>
        <dbReference type="ARBA" id="ARBA00023002"/>
    </source>
</evidence>
<proteinExistence type="inferred from homology"/>
<dbReference type="AlphaFoldDB" id="A0A1V6U2L8"/>
<dbReference type="GO" id="GO:0005506">
    <property type="term" value="F:iron ion binding"/>
    <property type="evidence" value="ECO:0007669"/>
    <property type="project" value="InterPro"/>
</dbReference>
<keyword evidence="4 8" id="KW-0560">Oxidoreductase</keyword>
<keyword evidence="6 8" id="KW-0503">Monooxygenase</keyword>
<comment type="similarity">
    <text evidence="2 8">Belongs to the cytochrome P450 family.</text>
</comment>
<keyword evidence="9" id="KW-1133">Transmembrane helix</keyword>
<evidence type="ECO:0000256" key="6">
    <source>
        <dbReference type="ARBA" id="ARBA00023033"/>
    </source>
</evidence>
<gene>
    <name evidence="10" type="ORF">PENFLA_c001G04217</name>
</gene>
<protein>
    <recommendedName>
        <fullName evidence="12">Cytochrome P450</fullName>
    </recommendedName>
</protein>
<evidence type="ECO:0000256" key="3">
    <source>
        <dbReference type="ARBA" id="ARBA00022723"/>
    </source>
</evidence>
<dbReference type="PROSITE" id="PS00086">
    <property type="entry name" value="CYTOCHROME_P450"/>
    <property type="match status" value="1"/>
</dbReference>
<feature type="transmembrane region" description="Helical" evidence="9">
    <location>
        <begin position="20"/>
        <end position="44"/>
    </location>
</feature>
<sequence length="405" mass="45700">MSRAQRRYKYGSNLLLSRIYSQIMVPSGQTFSIVIGALSAVLVYKYVVTWRQSRADAQFAADKGCQPLKPWSAKWPLGLDLLIKAFRYDERRQALRFFTQVWNESGTTFEQHLLFSRGVDTMEPENLKAILSTHGIFTQDGAQWRHSRELLPPQFKSNRFDNFEQIKDAVNDLIANVPDDGVVDLQPLFFRLTFETTLFLLFGQHLPSLKSEGIFNQEEKFSEAFNTGPRLSVSLFVTLGFLRSPVARLKKQSAWAQKHPTPPSSKSRALLSFTILRLYPSVPVNSRAAGRTTTLPTGGGPKGTAPVLIRKGEAIGYSVYVLHRRKDIYGPDADEFRPGRWENGALNNVGYGYLPFNGGPRICLGQEFALLEAAYTVVRLLQTYETIEMERAKSLIYLLGMRGSS</sequence>
<comment type="caution">
    <text evidence="10">The sequence shown here is derived from an EMBL/GenBank/DDBJ whole genome shotgun (WGS) entry which is preliminary data.</text>
</comment>
<keyword evidence="5 7" id="KW-0408">Iron</keyword>
<dbReference type="InterPro" id="IPR047146">
    <property type="entry name" value="Cyt_P450_E_CYP52_fungi"/>
</dbReference>
<keyword evidence="7 8" id="KW-0349">Heme</keyword>
<evidence type="ECO:0000313" key="11">
    <source>
        <dbReference type="Proteomes" id="UP000191342"/>
    </source>
</evidence>
<evidence type="ECO:0000256" key="2">
    <source>
        <dbReference type="ARBA" id="ARBA00010617"/>
    </source>
</evidence>
<dbReference type="STRING" id="254877.A0A1V6U2L8"/>
<dbReference type="Gene3D" id="1.10.630.10">
    <property type="entry name" value="Cytochrome P450"/>
    <property type="match status" value="2"/>
</dbReference>
<keyword evidence="9" id="KW-0472">Membrane</keyword>
<keyword evidence="3 7" id="KW-0479">Metal-binding</keyword>
<evidence type="ECO:0000256" key="9">
    <source>
        <dbReference type="SAM" id="Phobius"/>
    </source>
</evidence>
<dbReference type="GO" id="GO:0016705">
    <property type="term" value="F:oxidoreductase activity, acting on paired donors, with incorporation or reduction of molecular oxygen"/>
    <property type="evidence" value="ECO:0007669"/>
    <property type="project" value="InterPro"/>
</dbReference>
<dbReference type="PANTHER" id="PTHR24287:SF18">
    <property type="entry name" value="CYTOCHROME P450 MONOOXYGENASE APDE-RELATED"/>
    <property type="match status" value="1"/>
</dbReference>
<dbReference type="EMBL" id="MLQL01000001">
    <property type="protein sequence ID" value="OQE32751.1"/>
    <property type="molecule type" value="Genomic_DNA"/>
</dbReference>
<organism evidence="10 11">
    <name type="scientific">Penicillium flavigenum</name>
    <dbReference type="NCBI Taxonomy" id="254877"/>
    <lineage>
        <taxon>Eukaryota</taxon>
        <taxon>Fungi</taxon>
        <taxon>Dikarya</taxon>
        <taxon>Ascomycota</taxon>
        <taxon>Pezizomycotina</taxon>
        <taxon>Eurotiomycetes</taxon>
        <taxon>Eurotiomycetidae</taxon>
        <taxon>Eurotiales</taxon>
        <taxon>Aspergillaceae</taxon>
        <taxon>Penicillium</taxon>
    </lineage>
</organism>
<keyword evidence="11" id="KW-1185">Reference proteome</keyword>
<evidence type="ECO:0000256" key="5">
    <source>
        <dbReference type="ARBA" id="ARBA00023004"/>
    </source>
</evidence>